<dbReference type="AlphaFoldDB" id="A0A183KRM0"/>
<evidence type="ECO:0000313" key="1">
    <source>
        <dbReference type="EMBL" id="VDP64074.1"/>
    </source>
</evidence>
<protein>
    <submittedName>
        <fullName evidence="1 3">Uncharacterized protein</fullName>
    </submittedName>
</protein>
<reference evidence="1 2" key="2">
    <citation type="submission" date="2018-11" db="EMBL/GenBank/DDBJ databases">
        <authorList>
            <consortium name="Pathogen Informatics"/>
        </authorList>
    </citation>
    <scope>NUCLEOTIDE SEQUENCE [LARGE SCALE GENOMIC DNA]</scope>
    <source>
        <strain evidence="1">Dakar</strain>
        <strain evidence="2">Dakar, Senegal</strain>
    </source>
</reference>
<evidence type="ECO:0000313" key="2">
    <source>
        <dbReference type="Proteomes" id="UP000279833"/>
    </source>
</evidence>
<gene>
    <name evidence="1" type="ORF">SCUD_LOCUS17706</name>
</gene>
<keyword evidence="2" id="KW-1185">Reference proteome</keyword>
<dbReference type="Proteomes" id="UP000279833">
    <property type="component" value="Unassembled WGS sequence"/>
</dbReference>
<sequence>MAAAAAIGLLGGGYNSIIKELTGNEGQFQSGLSPYQQNVSFNNYQIFFTRMYALR</sequence>
<accession>A0A183KRM0</accession>
<organism evidence="3">
    <name type="scientific">Schistosoma curassoni</name>
    <dbReference type="NCBI Taxonomy" id="6186"/>
    <lineage>
        <taxon>Eukaryota</taxon>
        <taxon>Metazoa</taxon>
        <taxon>Spiralia</taxon>
        <taxon>Lophotrochozoa</taxon>
        <taxon>Platyhelminthes</taxon>
        <taxon>Trematoda</taxon>
        <taxon>Digenea</taxon>
        <taxon>Strigeidida</taxon>
        <taxon>Schistosomatoidea</taxon>
        <taxon>Schistosomatidae</taxon>
        <taxon>Schistosoma</taxon>
    </lineage>
</organism>
<name>A0A183KRM0_9TREM</name>
<evidence type="ECO:0000313" key="3">
    <source>
        <dbReference type="WBParaSite" id="SCUD_0001770901-mRNA-1"/>
    </source>
</evidence>
<proteinExistence type="predicted"/>
<dbReference type="WBParaSite" id="SCUD_0001770901-mRNA-1">
    <property type="protein sequence ID" value="SCUD_0001770901-mRNA-1"/>
    <property type="gene ID" value="SCUD_0001770901"/>
</dbReference>
<dbReference type="STRING" id="6186.A0A183KRM0"/>
<dbReference type="EMBL" id="UZAK01040119">
    <property type="protein sequence ID" value="VDP64074.1"/>
    <property type="molecule type" value="Genomic_DNA"/>
</dbReference>
<reference evidence="3" key="1">
    <citation type="submission" date="2016-06" db="UniProtKB">
        <authorList>
            <consortium name="WormBaseParasite"/>
        </authorList>
    </citation>
    <scope>IDENTIFICATION</scope>
</reference>